<evidence type="ECO:0000313" key="18">
    <source>
        <dbReference type="EMBL" id="GJT28790.1"/>
    </source>
</evidence>
<dbReference type="Gene3D" id="1.10.340.70">
    <property type="match status" value="1"/>
</dbReference>
<dbReference type="SUPFAM" id="SSF56672">
    <property type="entry name" value="DNA/RNA polymerases"/>
    <property type="match status" value="1"/>
</dbReference>
<dbReference type="SMART" id="SM00343">
    <property type="entry name" value="ZnF_C2HC"/>
    <property type="match status" value="2"/>
</dbReference>
<dbReference type="InterPro" id="IPR056924">
    <property type="entry name" value="SH3_Tf2-1"/>
</dbReference>
<dbReference type="InterPro" id="IPR041373">
    <property type="entry name" value="RT_RNaseH"/>
</dbReference>
<evidence type="ECO:0000313" key="19">
    <source>
        <dbReference type="Proteomes" id="UP001151760"/>
    </source>
</evidence>
<evidence type="ECO:0000256" key="5">
    <source>
        <dbReference type="ARBA" id="ARBA00022723"/>
    </source>
</evidence>
<keyword evidence="19" id="KW-1185">Reference proteome</keyword>
<dbReference type="GO" id="GO:0003964">
    <property type="term" value="F:RNA-directed DNA polymerase activity"/>
    <property type="evidence" value="ECO:0007669"/>
    <property type="project" value="UniProtKB-KW"/>
</dbReference>
<evidence type="ECO:0000256" key="16">
    <source>
        <dbReference type="SAM" id="MobiDB-lite"/>
    </source>
</evidence>
<evidence type="ECO:0000256" key="6">
    <source>
        <dbReference type="ARBA" id="ARBA00022750"/>
    </source>
</evidence>
<reference evidence="18" key="2">
    <citation type="submission" date="2022-01" db="EMBL/GenBank/DDBJ databases">
        <authorList>
            <person name="Yamashiro T."/>
            <person name="Shiraishi A."/>
            <person name="Satake H."/>
            <person name="Nakayama K."/>
        </authorList>
    </citation>
    <scope>NUCLEOTIDE SEQUENCE</scope>
</reference>
<keyword evidence="10" id="KW-0229">DNA integration</keyword>
<name>A0ABQ5CP36_9ASTR</name>
<dbReference type="SUPFAM" id="SSF57756">
    <property type="entry name" value="Retrovirus zinc finger-like domains"/>
    <property type="match status" value="1"/>
</dbReference>
<dbReference type="InterPro" id="IPR043128">
    <property type="entry name" value="Rev_trsase/Diguanyl_cyclase"/>
</dbReference>
<dbReference type="InterPro" id="IPR043502">
    <property type="entry name" value="DNA/RNA_pol_sf"/>
</dbReference>
<evidence type="ECO:0000256" key="7">
    <source>
        <dbReference type="ARBA" id="ARBA00022759"/>
    </source>
</evidence>
<organism evidence="18 19">
    <name type="scientific">Tanacetum coccineum</name>
    <dbReference type="NCBI Taxonomy" id="301880"/>
    <lineage>
        <taxon>Eukaryota</taxon>
        <taxon>Viridiplantae</taxon>
        <taxon>Streptophyta</taxon>
        <taxon>Embryophyta</taxon>
        <taxon>Tracheophyta</taxon>
        <taxon>Spermatophyta</taxon>
        <taxon>Magnoliopsida</taxon>
        <taxon>eudicotyledons</taxon>
        <taxon>Gunneridae</taxon>
        <taxon>Pentapetalae</taxon>
        <taxon>asterids</taxon>
        <taxon>campanulids</taxon>
        <taxon>Asterales</taxon>
        <taxon>Asteraceae</taxon>
        <taxon>Asteroideae</taxon>
        <taxon>Anthemideae</taxon>
        <taxon>Anthemidinae</taxon>
        <taxon>Tanacetum</taxon>
    </lineage>
</organism>
<dbReference type="Pfam" id="PF00098">
    <property type="entry name" value="zf-CCHC"/>
    <property type="match status" value="1"/>
</dbReference>
<keyword evidence="12" id="KW-0239">DNA-directed DNA polymerase</keyword>
<evidence type="ECO:0000256" key="4">
    <source>
        <dbReference type="ARBA" id="ARBA00022722"/>
    </source>
</evidence>
<feature type="compositionally biased region" description="Polar residues" evidence="16">
    <location>
        <begin position="173"/>
        <end position="182"/>
    </location>
</feature>
<evidence type="ECO:0000256" key="8">
    <source>
        <dbReference type="ARBA" id="ARBA00022801"/>
    </source>
</evidence>
<keyword evidence="15" id="KW-0863">Zinc-finger</keyword>
<dbReference type="InterPro" id="IPR050951">
    <property type="entry name" value="Retrovirus_Pol_polyprotein"/>
</dbReference>
<feature type="compositionally biased region" description="Low complexity" evidence="16">
    <location>
        <begin position="133"/>
        <end position="170"/>
    </location>
</feature>
<dbReference type="InterPro" id="IPR036875">
    <property type="entry name" value="Znf_CCHC_sf"/>
</dbReference>
<keyword evidence="6" id="KW-0064">Aspartyl protease</keyword>
<dbReference type="InterPro" id="IPR001878">
    <property type="entry name" value="Znf_CCHC"/>
</dbReference>
<keyword evidence="9" id="KW-0460">Magnesium</keyword>
<comment type="caution">
    <text evidence="18">The sequence shown here is derived from an EMBL/GenBank/DDBJ whole genome shotgun (WGS) entry which is preliminary data.</text>
</comment>
<keyword evidence="4" id="KW-0540">Nuclease</keyword>
<dbReference type="CDD" id="cd09274">
    <property type="entry name" value="RNase_HI_RT_Ty3"/>
    <property type="match status" value="1"/>
</dbReference>
<dbReference type="InterPro" id="IPR041588">
    <property type="entry name" value="Integrase_H2C2"/>
</dbReference>
<evidence type="ECO:0000256" key="9">
    <source>
        <dbReference type="ARBA" id="ARBA00022842"/>
    </source>
</evidence>
<dbReference type="EMBL" id="BQNB010014489">
    <property type="protein sequence ID" value="GJT28790.1"/>
    <property type="molecule type" value="Genomic_DNA"/>
</dbReference>
<evidence type="ECO:0000256" key="1">
    <source>
        <dbReference type="ARBA" id="ARBA00022670"/>
    </source>
</evidence>
<keyword evidence="7" id="KW-0255">Endonuclease</keyword>
<feature type="domain" description="CCHC-type" evidence="17">
    <location>
        <begin position="673"/>
        <end position="688"/>
    </location>
</feature>
<keyword evidence="3" id="KW-0548">Nucleotidyltransferase</keyword>
<accession>A0ABQ5CP36</accession>
<keyword evidence="2" id="KW-0808">Transferase</keyword>
<dbReference type="InterPro" id="IPR005162">
    <property type="entry name" value="Retrotrans_gag_dom"/>
</dbReference>
<evidence type="ECO:0000256" key="3">
    <source>
        <dbReference type="ARBA" id="ARBA00022695"/>
    </source>
</evidence>
<evidence type="ECO:0000256" key="15">
    <source>
        <dbReference type="PROSITE-ProRule" id="PRU00047"/>
    </source>
</evidence>
<feature type="region of interest" description="Disordered" evidence="16">
    <location>
        <begin position="133"/>
        <end position="182"/>
    </location>
</feature>
<dbReference type="Gene3D" id="3.30.70.270">
    <property type="match status" value="1"/>
</dbReference>
<keyword evidence="14" id="KW-0233">DNA recombination</keyword>
<dbReference type="Pfam" id="PF00078">
    <property type="entry name" value="RVT_1"/>
    <property type="match status" value="1"/>
</dbReference>
<evidence type="ECO:0000256" key="2">
    <source>
        <dbReference type="ARBA" id="ARBA00022679"/>
    </source>
</evidence>
<feature type="compositionally biased region" description="Low complexity" evidence="16">
    <location>
        <begin position="71"/>
        <end position="87"/>
    </location>
</feature>
<keyword evidence="1" id="KW-0645">Protease</keyword>
<evidence type="ECO:0000256" key="13">
    <source>
        <dbReference type="ARBA" id="ARBA00023125"/>
    </source>
</evidence>
<proteinExistence type="predicted"/>
<dbReference type="Pfam" id="PF17921">
    <property type="entry name" value="Integrase_H2C2"/>
    <property type="match status" value="1"/>
</dbReference>
<evidence type="ECO:0000256" key="14">
    <source>
        <dbReference type="ARBA" id="ARBA00023172"/>
    </source>
</evidence>
<dbReference type="PROSITE" id="PS50158">
    <property type="entry name" value="ZF_CCHC"/>
    <property type="match status" value="2"/>
</dbReference>
<dbReference type="PANTHER" id="PTHR37984:SF5">
    <property type="entry name" value="PROTEIN NYNRIN-LIKE"/>
    <property type="match status" value="1"/>
</dbReference>
<feature type="domain" description="CCHC-type" evidence="17">
    <location>
        <begin position="637"/>
        <end position="651"/>
    </location>
</feature>
<dbReference type="InterPro" id="IPR000477">
    <property type="entry name" value="RT_dom"/>
</dbReference>
<dbReference type="PROSITE" id="PS50890">
    <property type="entry name" value="PUA"/>
    <property type="match status" value="1"/>
</dbReference>
<sequence length="1280" mass="144153">MAAPVIYISSDLSVESVGSSFLRVILTGYISVEVLVAPEVGVAAVASPAGVLELDTHSSSKANPSERWRSRGASRSSSPTTSTPEIPTAPILPASFAVVAPYIDIISPIDSPPGIPLRYTSHHLDRFTFGSSSGHLSSDDSSSGHSISDHSSSGHSSSGHSILGHYLSGHTPPDTTVADSSASPRFVYPPLARTLRYSEAYRYYRSAPLSTMYLLTTSELSARDSSSESSAGPSHKRCRSPAAKRFRDFILSEDSVEGDIDIDVLADIEADATAVEVVVDKDVKAGVDIGIGIEVDVGVGVEDVVEDEVESSDRGTMEEVVQDIYGHVMEIPLHRLEDIKTRQRELEARSLIVGGERASLLELEIMTITRSGMTPKGIEELTNQRVAEALAAYEANRAAKLAVESQSQNGDDDDNRNVGGNGNRNGKGNGNGNDGGNGNRNGGGIGNGNPNRNNRGAMPIARECTYHDFVKCQPLNFKETKGVVGLTRWFEKMETVFHISNCPKRYQLKELMKLMTEVYFPRNEILKMESELWNLTVKNNDLAAYTQRFQKLTIMCTKMVPEEDDRVEKFIRGLPDNIQGNVIAAEPTRLQDAVRIANNLMNQKLKGYAVKNAENKRRPMPYCNKCKLHHEGPCTVKCGKCNKLGHMTRDCMNAVAATATQRALVVNQRVPTCFECGRQGHYKNECPKLKNRTRGNKARKKTDEARGKVYVLGGGEANPDSNIARKETKDKSEEKRLKVEIIVQDFPEDLPGLPPTRKVEFQVDLVLGVAPVAQAPYRLAPLELQDLSTQLHKLSDKGFIRPIFIDDIVIYSKNKKEHEEHLRLILRFLKKEKLYAKFSKCEFWLSKVQFLSHVINSEGIHVDPAKIKSIKDWTFLKNCQAYDEANLKERSEIFLVYCDASHKGLGIILMQREKVIAYMSCQLKIHEKNYTTHDLELGAIVFGLKMWRHYLYGTKCTVFTDHKSLQHILDQKELNMRQHRWLELLSDNDCEIRYHSGRANVVADALSRKERIKPLRVRALVMTIGVNLPKRIWNAQAEARKEENYRAKDLCGMIKKLEPRADGMLCLRNRSWIPCYGDLRALIMHESHKSKYSIHPGSDKMYQYLKKLYWWPYMKAEIATYVKFSYNNSYHTSIKAAPFKALYGRKCRSPICWAEVGDAQLTGPEIVHETTEKIIQIKKRIQAARDRKKSYVDRRCKPLDFQVVDKVMLKVLAKVGTVAYRLELLDQLSHVHSTFHVSNMKKYLSDEPLAIPLDEIRIDDKLNFIEESIENMDREVKHLK</sequence>
<evidence type="ECO:0000256" key="10">
    <source>
        <dbReference type="ARBA" id="ARBA00022908"/>
    </source>
</evidence>
<feature type="region of interest" description="Disordered" evidence="16">
    <location>
        <begin position="401"/>
        <end position="456"/>
    </location>
</feature>
<feature type="region of interest" description="Disordered" evidence="16">
    <location>
        <begin position="55"/>
        <end position="87"/>
    </location>
</feature>
<evidence type="ECO:0000256" key="11">
    <source>
        <dbReference type="ARBA" id="ARBA00022918"/>
    </source>
</evidence>
<evidence type="ECO:0000259" key="17">
    <source>
        <dbReference type="PROSITE" id="PS50158"/>
    </source>
</evidence>
<dbReference type="Gene3D" id="4.10.60.10">
    <property type="entry name" value="Zinc finger, CCHC-type"/>
    <property type="match status" value="1"/>
</dbReference>
<keyword evidence="5" id="KW-0479">Metal-binding</keyword>
<reference evidence="18" key="1">
    <citation type="journal article" date="2022" name="Int. J. Mol. Sci.">
        <title>Draft Genome of Tanacetum Coccineum: Genomic Comparison of Closely Related Tanacetum-Family Plants.</title>
        <authorList>
            <person name="Yamashiro T."/>
            <person name="Shiraishi A."/>
            <person name="Nakayama K."/>
            <person name="Satake H."/>
        </authorList>
    </citation>
    <scope>NUCLEOTIDE SEQUENCE</scope>
</reference>
<feature type="compositionally biased region" description="Basic and acidic residues" evidence="16">
    <location>
        <begin position="55"/>
        <end position="69"/>
    </location>
</feature>
<dbReference type="PANTHER" id="PTHR37984">
    <property type="entry name" value="PROTEIN CBG26694"/>
    <property type="match status" value="1"/>
</dbReference>
<keyword evidence="15" id="KW-0862">Zinc</keyword>
<dbReference type="Pfam" id="PF03732">
    <property type="entry name" value="Retrotrans_gag"/>
    <property type="match status" value="1"/>
</dbReference>
<keyword evidence="11 18" id="KW-0695">RNA-directed DNA polymerase</keyword>
<keyword evidence="13" id="KW-0238">DNA-binding</keyword>
<protein>
    <submittedName>
        <fullName evidence="18">Reverse transcriptase domain-containing protein</fullName>
    </submittedName>
</protein>
<dbReference type="Proteomes" id="UP001151760">
    <property type="component" value="Unassembled WGS sequence"/>
</dbReference>
<keyword evidence="8" id="KW-0378">Hydrolase</keyword>
<evidence type="ECO:0000256" key="12">
    <source>
        <dbReference type="ARBA" id="ARBA00022932"/>
    </source>
</evidence>
<dbReference type="Pfam" id="PF24626">
    <property type="entry name" value="SH3_Tf2-1"/>
    <property type="match status" value="1"/>
</dbReference>
<feature type="compositionally biased region" description="Gly residues" evidence="16">
    <location>
        <begin position="419"/>
        <end position="447"/>
    </location>
</feature>
<dbReference type="Pfam" id="PF17917">
    <property type="entry name" value="RT_RNaseH"/>
    <property type="match status" value="1"/>
</dbReference>
<gene>
    <name evidence="18" type="ORF">Tco_0909065</name>
</gene>